<dbReference type="InterPro" id="IPR004518">
    <property type="entry name" value="MazG-like_dom"/>
</dbReference>
<proteinExistence type="predicted"/>
<feature type="domain" description="NTP pyrophosphohydrolase MazG-like" evidence="1">
    <location>
        <begin position="179"/>
        <end position="238"/>
    </location>
</feature>
<dbReference type="GO" id="GO:0046076">
    <property type="term" value="P:dTTP catabolic process"/>
    <property type="evidence" value="ECO:0007669"/>
    <property type="project" value="TreeGrafter"/>
</dbReference>
<evidence type="ECO:0000313" key="2">
    <source>
        <dbReference type="EMBL" id="RFU94683.1"/>
    </source>
</evidence>
<dbReference type="SUPFAM" id="SSF101386">
    <property type="entry name" value="all-alpha NTP pyrophosphatases"/>
    <property type="match status" value="2"/>
</dbReference>
<dbReference type="GO" id="GO:0046052">
    <property type="term" value="P:UTP catabolic process"/>
    <property type="evidence" value="ECO:0007669"/>
    <property type="project" value="TreeGrafter"/>
</dbReference>
<reference evidence="2 3" key="2">
    <citation type="submission" date="2018-09" db="EMBL/GenBank/DDBJ databases">
        <title>Genome of Sphaerochaeta halotolerans strain 4-11.</title>
        <authorList>
            <person name="Nazina T.N."/>
            <person name="Sokolova D.S."/>
        </authorList>
    </citation>
    <scope>NUCLEOTIDE SEQUENCE [LARGE SCALE GENOMIC DNA]</scope>
    <source>
        <strain evidence="2 3">4-11</strain>
    </source>
</reference>
<dbReference type="GO" id="GO:0006203">
    <property type="term" value="P:dGTP catabolic process"/>
    <property type="evidence" value="ECO:0007669"/>
    <property type="project" value="TreeGrafter"/>
</dbReference>
<organism evidence="2 3">
    <name type="scientific">Sphaerochaeta halotolerans</name>
    <dbReference type="NCBI Taxonomy" id="2293840"/>
    <lineage>
        <taxon>Bacteria</taxon>
        <taxon>Pseudomonadati</taxon>
        <taxon>Spirochaetota</taxon>
        <taxon>Spirochaetia</taxon>
        <taxon>Spirochaetales</taxon>
        <taxon>Sphaerochaetaceae</taxon>
        <taxon>Sphaerochaeta</taxon>
    </lineage>
</organism>
<keyword evidence="2" id="KW-0378">Hydrolase</keyword>
<dbReference type="NCBIfam" id="TIGR00444">
    <property type="entry name" value="mazG"/>
    <property type="match status" value="1"/>
</dbReference>
<dbReference type="GO" id="GO:0046061">
    <property type="term" value="P:dATP catabolic process"/>
    <property type="evidence" value="ECO:0007669"/>
    <property type="project" value="TreeGrafter"/>
</dbReference>
<dbReference type="Pfam" id="PF03819">
    <property type="entry name" value="MazG"/>
    <property type="match status" value="2"/>
</dbReference>
<accession>A0A372MGW1</accession>
<dbReference type="EMBL" id="QUWK01000008">
    <property type="protein sequence ID" value="RFU94683.1"/>
    <property type="molecule type" value="Genomic_DNA"/>
</dbReference>
<dbReference type="Proteomes" id="UP000264002">
    <property type="component" value="Unassembled WGS sequence"/>
</dbReference>
<evidence type="ECO:0000313" key="3">
    <source>
        <dbReference type="Proteomes" id="UP000264002"/>
    </source>
</evidence>
<dbReference type="GO" id="GO:0046047">
    <property type="term" value="P:TTP catabolic process"/>
    <property type="evidence" value="ECO:0007669"/>
    <property type="project" value="TreeGrafter"/>
</dbReference>
<dbReference type="CDD" id="cd11528">
    <property type="entry name" value="NTP-PPase_MazG_Nterm"/>
    <property type="match status" value="1"/>
</dbReference>
<feature type="domain" description="NTP pyrophosphohydrolase MazG-like" evidence="1">
    <location>
        <begin position="38"/>
        <end position="111"/>
    </location>
</feature>
<dbReference type="InterPro" id="IPR048011">
    <property type="entry name" value="NTP-PPase_MazG-like_C"/>
</dbReference>
<dbReference type="Gene3D" id="1.10.287.1080">
    <property type="entry name" value="MazG-like"/>
    <property type="match status" value="2"/>
</dbReference>
<comment type="caution">
    <text evidence="2">The sequence shown here is derived from an EMBL/GenBank/DDBJ whole genome shotgun (WGS) entry which is preliminary data.</text>
</comment>
<dbReference type="RefSeq" id="WP_117330715.1">
    <property type="nucleotide sequence ID" value="NZ_QUWK01000008.1"/>
</dbReference>
<evidence type="ECO:0000259" key="1">
    <source>
        <dbReference type="Pfam" id="PF03819"/>
    </source>
</evidence>
<dbReference type="InterPro" id="IPR048015">
    <property type="entry name" value="NTP-PPase_MazG-like_N"/>
</dbReference>
<dbReference type="PANTHER" id="PTHR30522">
    <property type="entry name" value="NUCLEOSIDE TRIPHOSPHATE PYROPHOSPHOHYDROLASE"/>
    <property type="match status" value="1"/>
</dbReference>
<protein>
    <submittedName>
        <fullName evidence="2">Nucleoside triphosphate pyrophosphohydrolase</fullName>
    </submittedName>
</protein>
<name>A0A372MGW1_9SPIR</name>
<dbReference type="GO" id="GO:0047429">
    <property type="term" value="F:nucleoside triphosphate diphosphatase activity"/>
    <property type="evidence" value="ECO:0007669"/>
    <property type="project" value="InterPro"/>
</dbReference>
<dbReference type="NCBIfam" id="NF007113">
    <property type="entry name" value="PRK09562.1"/>
    <property type="match status" value="1"/>
</dbReference>
<dbReference type="GO" id="GO:0046081">
    <property type="term" value="P:dUTP catabolic process"/>
    <property type="evidence" value="ECO:0007669"/>
    <property type="project" value="TreeGrafter"/>
</dbReference>
<dbReference type="CDD" id="cd11529">
    <property type="entry name" value="NTP-PPase_MazG_Cterm"/>
    <property type="match status" value="1"/>
</dbReference>
<dbReference type="InterPro" id="IPR011551">
    <property type="entry name" value="NTP_PyrPHydrolase_MazG"/>
</dbReference>
<keyword evidence="3" id="KW-1185">Reference proteome</keyword>
<reference evidence="3" key="1">
    <citation type="submission" date="2018-08" db="EMBL/GenBank/DDBJ databases">
        <authorList>
            <person name="Grouzdev D.S."/>
            <person name="Krutkina M.S."/>
        </authorList>
    </citation>
    <scope>NUCLEOTIDE SEQUENCE [LARGE SCALE GENOMIC DNA]</scope>
    <source>
        <strain evidence="3">4-11</strain>
    </source>
</reference>
<sequence length="277" mass="32132">MIDFTFEKKASLQDALMQLHTIVTLLRSKNGCPWDREQTSKSVAENLLDETYEYIDEVIKHDQYGQREELGDVLLNTMMLLEIHEEQDGFSVVESLNDVCEKLIRRHPHVFSTAEVSSSGEVIDLWNTIKTKVEGKQNTDDDFFSRVPTSLPPLEMANEIQKKIRKVGFDWPNVDGVVEKVEEELSEVLQAKDHQSDETEDLEMELGDLLFAVVNLTRFLGYNPSVALHRSNQKMRNRFNALYQIAKQKDISLNKEHLEEMDQLWQEVKSEETRSKE</sequence>
<gene>
    <name evidence="2" type="ORF">DYP60_08990</name>
</gene>
<dbReference type="AlphaFoldDB" id="A0A372MGW1"/>
<dbReference type="PANTHER" id="PTHR30522:SF0">
    <property type="entry name" value="NUCLEOSIDE TRIPHOSPHATE PYROPHOSPHOHYDROLASE"/>
    <property type="match status" value="1"/>
</dbReference>